<name>A0A3P1CHI5_9BACT</name>
<accession>A0A3P1CHI5</accession>
<dbReference type="Proteomes" id="UP000274271">
    <property type="component" value="Unassembled WGS sequence"/>
</dbReference>
<reference evidence="1 2" key="1">
    <citation type="submission" date="2018-11" db="EMBL/GenBank/DDBJ databases">
        <authorList>
            <person name="Zhou Z."/>
            <person name="Wang G."/>
        </authorList>
    </citation>
    <scope>NUCLEOTIDE SEQUENCE [LARGE SCALE GENOMIC DNA]</scope>
    <source>
        <strain evidence="1 2">KCTC42998</strain>
    </source>
</reference>
<evidence type="ECO:0000313" key="2">
    <source>
        <dbReference type="Proteomes" id="UP000274271"/>
    </source>
</evidence>
<dbReference type="AlphaFoldDB" id="A0A3P1CHI5"/>
<keyword evidence="2" id="KW-1185">Reference proteome</keyword>
<organism evidence="1 2">
    <name type="scientific">Larkinella knui</name>
    <dbReference type="NCBI Taxonomy" id="2025310"/>
    <lineage>
        <taxon>Bacteria</taxon>
        <taxon>Pseudomonadati</taxon>
        <taxon>Bacteroidota</taxon>
        <taxon>Cytophagia</taxon>
        <taxon>Cytophagales</taxon>
        <taxon>Spirosomataceae</taxon>
        <taxon>Larkinella</taxon>
    </lineage>
</organism>
<protein>
    <submittedName>
        <fullName evidence="1">Uncharacterized protein</fullName>
    </submittedName>
</protein>
<comment type="caution">
    <text evidence="1">The sequence shown here is derived from an EMBL/GenBank/DDBJ whole genome shotgun (WGS) entry which is preliminary data.</text>
</comment>
<gene>
    <name evidence="1" type="ORF">EHT87_20115</name>
</gene>
<dbReference type="OrthoDB" id="927746at2"/>
<dbReference type="RefSeq" id="WP_124908458.1">
    <property type="nucleotide sequence ID" value="NZ_RQJP01000004.1"/>
</dbReference>
<evidence type="ECO:0000313" key="1">
    <source>
        <dbReference type="EMBL" id="RRB12506.1"/>
    </source>
</evidence>
<proteinExistence type="predicted"/>
<dbReference type="EMBL" id="RQJP01000004">
    <property type="protein sequence ID" value="RRB12506.1"/>
    <property type="molecule type" value="Genomic_DNA"/>
</dbReference>
<sequence length="361" mass="40417">MKALFPREPAQFRFVNQFGPRFLKNRIQMMNRATRSRRSWLVYVVLFAVTGLVTAVAAVEKQQKAPLTWIKKKPEASSKPVAVHSVMIRQRHLVADLEAVQKPVEELVAKPVVSLPDSAQILEEVPTVKIEKQSRYVAQKGKLVYWVITPKMSFADLTELKQTIEKLTSFTFDYNRITFDPFQVYIDAIAVKVHKEKGSAGSVYEGDESDQPIKSIGGYLAESGSLGMGLSSFGMPESLQQLVKEDEKAALGLVAENWMAYLIHKNQKTGAGSSSTVKGSWLRENPGRRNENLGVFINASGQVQLYHTERVTVLINGKEMNASEVPRLDPKQLHTVIVKDVSDESAGPGRKKRYVQIFLNQ</sequence>